<keyword evidence="1" id="KW-0472">Membrane</keyword>
<keyword evidence="3" id="KW-1185">Reference proteome</keyword>
<keyword evidence="1" id="KW-0812">Transmembrane</keyword>
<keyword evidence="1" id="KW-1133">Transmembrane helix</keyword>
<gene>
    <name evidence="2" type="ORF">ACFFHU_04645</name>
</gene>
<sequence length="142" mass="14626">MSENDGGGGFPERDGEGRITRLSHLLGVGLAGVVIGVLALVVFDWGFATVGAGRFGHANGWLAVILPAWLFLDDFRAWARGVARAVAAVLALAVAIVGGLLAAGATGALPALWSGAVAAVVFTVVYAVIWFVGVRWLSRRTG</sequence>
<feature type="transmembrane region" description="Helical" evidence="1">
    <location>
        <begin position="111"/>
        <end position="137"/>
    </location>
</feature>
<protein>
    <recommendedName>
        <fullName evidence="4">DUF3054 domain-containing protein</fullName>
    </recommendedName>
</protein>
<evidence type="ECO:0000313" key="3">
    <source>
        <dbReference type="Proteomes" id="UP001589894"/>
    </source>
</evidence>
<reference evidence="2 3" key="1">
    <citation type="submission" date="2024-09" db="EMBL/GenBank/DDBJ databases">
        <authorList>
            <person name="Sun Q."/>
            <person name="Mori K."/>
        </authorList>
    </citation>
    <scope>NUCLEOTIDE SEQUENCE [LARGE SCALE GENOMIC DNA]</scope>
    <source>
        <strain evidence="2 3">TBRC 2205</strain>
    </source>
</reference>
<feature type="transmembrane region" description="Helical" evidence="1">
    <location>
        <begin position="84"/>
        <end position="105"/>
    </location>
</feature>
<feature type="transmembrane region" description="Helical" evidence="1">
    <location>
        <begin position="22"/>
        <end position="43"/>
    </location>
</feature>
<comment type="caution">
    <text evidence="2">The sequence shown here is derived from an EMBL/GenBank/DDBJ whole genome shotgun (WGS) entry which is preliminary data.</text>
</comment>
<dbReference type="Proteomes" id="UP001589894">
    <property type="component" value="Unassembled WGS sequence"/>
</dbReference>
<evidence type="ECO:0000256" key="1">
    <source>
        <dbReference type="SAM" id="Phobius"/>
    </source>
</evidence>
<dbReference type="EMBL" id="JBHLUE010000002">
    <property type="protein sequence ID" value="MFC0563456.1"/>
    <property type="molecule type" value="Genomic_DNA"/>
</dbReference>
<name>A0ABV6NRR5_9ACTN</name>
<evidence type="ECO:0000313" key="2">
    <source>
        <dbReference type="EMBL" id="MFC0563456.1"/>
    </source>
</evidence>
<evidence type="ECO:0008006" key="4">
    <source>
        <dbReference type="Google" id="ProtNLM"/>
    </source>
</evidence>
<proteinExistence type="predicted"/>
<feature type="transmembrane region" description="Helical" evidence="1">
    <location>
        <begin position="55"/>
        <end position="72"/>
    </location>
</feature>
<organism evidence="2 3">
    <name type="scientific">Plantactinospora siamensis</name>
    <dbReference type="NCBI Taxonomy" id="555372"/>
    <lineage>
        <taxon>Bacteria</taxon>
        <taxon>Bacillati</taxon>
        <taxon>Actinomycetota</taxon>
        <taxon>Actinomycetes</taxon>
        <taxon>Micromonosporales</taxon>
        <taxon>Micromonosporaceae</taxon>
        <taxon>Plantactinospora</taxon>
    </lineage>
</organism>
<accession>A0ABV6NRR5</accession>
<dbReference type="RefSeq" id="WP_377335969.1">
    <property type="nucleotide sequence ID" value="NZ_JBHLUE010000002.1"/>
</dbReference>